<dbReference type="EMBL" id="JAVLET010000004">
    <property type="protein sequence ID" value="KAL0470517.1"/>
    <property type="molecule type" value="Genomic_DNA"/>
</dbReference>
<comment type="caution">
    <text evidence="2">The sequence shown here is derived from an EMBL/GenBank/DDBJ whole genome shotgun (WGS) entry which is preliminary data.</text>
</comment>
<feature type="region of interest" description="Disordered" evidence="1">
    <location>
        <begin position="27"/>
        <end position="46"/>
    </location>
</feature>
<evidence type="ECO:0000313" key="3">
    <source>
        <dbReference type="Proteomes" id="UP001451303"/>
    </source>
</evidence>
<protein>
    <submittedName>
        <fullName evidence="2">Uncharacterized protein</fullName>
    </submittedName>
</protein>
<reference evidence="2 3" key="1">
    <citation type="submission" date="2023-09" db="EMBL/GenBank/DDBJ databases">
        <title>Multi-omics analysis of a traditional fermented food reveals byproduct-associated fungal strains for waste-to-food upcycling.</title>
        <authorList>
            <consortium name="Lawrence Berkeley National Laboratory"/>
            <person name="Rekdal V.M."/>
            <person name="Villalobos-Escobedo J.M."/>
            <person name="Rodriguez-Valeron N."/>
            <person name="Garcia M.O."/>
            <person name="Vasquez D.P."/>
            <person name="Damayanti I."/>
            <person name="Sorensen P.M."/>
            <person name="Baidoo E.E."/>
            <person name="De Carvalho A.C."/>
            <person name="Riley R."/>
            <person name="Lipzen A."/>
            <person name="He G."/>
            <person name="Yan M."/>
            <person name="Haridas S."/>
            <person name="Daum C."/>
            <person name="Yoshinaga Y."/>
            <person name="Ng V."/>
            <person name="Grigoriev I.V."/>
            <person name="Munk R."/>
            <person name="Nuraida L."/>
            <person name="Wijaya C.H."/>
            <person name="Morales P.-C."/>
            <person name="Keasling J.D."/>
        </authorList>
    </citation>
    <scope>NUCLEOTIDE SEQUENCE [LARGE SCALE GENOMIC DNA]</scope>
    <source>
        <strain evidence="2 3">FGSC 2613</strain>
    </source>
</reference>
<accession>A0ABR3DDS7</accession>
<evidence type="ECO:0000313" key="2">
    <source>
        <dbReference type="EMBL" id="KAL0470517.1"/>
    </source>
</evidence>
<proteinExistence type="predicted"/>
<gene>
    <name evidence="2" type="ORF">QR685DRAFT_441223</name>
</gene>
<keyword evidence="3" id="KW-1185">Reference proteome</keyword>
<evidence type="ECO:0000256" key="1">
    <source>
        <dbReference type="SAM" id="MobiDB-lite"/>
    </source>
</evidence>
<sequence length="271" mass="29497">MANATSGIAALRRPLGVFDPNFGFAGQLKHKTPSRRNTKTTPGHQEENGIPNQYSCVCDSLCCCERRVRVAATAKIYQAAVRSLSRCCHKSACLSRATEDDGSACNDGNRSVSVPEQMADGYGTGRRAMVYPTATMYEDGRYRERGPEFGWCCAGKPSAGCLVGWTSCRCRNVSRRKSHQVGSRRLELPLPCWVRVVRDWQECPVTAVEKAWVISGRVVSGRRDSCGDGAVAVERPLCGIALDEWTTLHPNSPATSGGFVFQQVNSPACVS</sequence>
<dbReference type="Proteomes" id="UP001451303">
    <property type="component" value="Unassembled WGS sequence"/>
</dbReference>
<name>A0ABR3DDS7_NEUIN</name>
<organism evidence="2 3">
    <name type="scientific">Neurospora intermedia</name>
    <dbReference type="NCBI Taxonomy" id="5142"/>
    <lineage>
        <taxon>Eukaryota</taxon>
        <taxon>Fungi</taxon>
        <taxon>Dikarya</taxon>
        <taxon>Ascomycota</taxon>
        <taxon>Pezizomycotina</taxon>
        <taxon>Sordariomycetes</taxon>
        <taxon>Sordariomycetidae</taxon>
        <taxon>Sordariales</taxon>
        <taxon>Sordariaceae</taxon>
        <taxon>Neurospora</taxon>
    </lineage>
</organism>
<feature type="compositionally biased region" description="Basic residues" evidence="1">
    <location>
        <begin position="28"/>
        <end position="38"/>
    </location>
</feature>